<sequence length="90" mass="10125">MLISFSVQKLKPSNKRAGEPDAITAPAFCACRGISVLLPAQRRNFRSAINEWGPIEYERIFFPPLFQRNSAQLKGVGRLSRTWDSLSMPS</sequence>
<dbReference type="Proteomes" id="UP000694892">
    <property type="component" value="Chromosome 3L"/>
</dbReference>
<evidence type="ECO:0000313" key="1">
    <source>
        <dbReference type="EMBL" id="OCT88567.1"/>
    </source>
</evidence>
<evidence type="ECO:0000313" key="2">
    <source>
        <dbReference type="Proteomes" id="UP000694892"/>
    </source>
</evidence>
<accession>A0A974DB64</accession>
<dbReference type="EMBL" id="CM004470">
    <property type="protein sequence ID" value="OCT88567.1"/>
    <property type="molecule type" value="Genomic_DNA"/>
</dbReference>
<protein>
    <submittedName>
        <fullName evidence="1">Uncharacterized protein</fullName>
    </submittedName>
</protein>
<name>A0A974DB64_XENLA</name>
<organism evidence="1 2">
    <name type="scientific">Xenopus laevis</name>
    <name type="common">African clawed frog</name>
    <dbReference type="NCBI Taxonomy" id="8355"/>
    <lineage>
        <taxon>Eukaryota</taxon>
        <taxon>Metazoa</taxon>
        <taxon>Chordata</taxon>
        <taxon>Craniata</taxon>
        <taxon>Vertebrata</taxon>
        <taxon>Euteleostomi</taxon>
        <taxon>Amphibia</taxon>
        <taxon>Batrachia</taxon>
        <taxon>Anura</taxon>
        <taxon>Pipoidea</taxon>
        <taxon>Pipidae</taxon>
        <taxon>Xenopodinae</taxon>
        <taxon>Xenopus</taxon>
        <taxon>Xenopus</taxon>
    </lineage>
</organism>
<reference evidence="2" key="1">
    <citation type="journal article" date="2016" name="Nature">
        <title>Genome evolution in the allotetraploid frog Xenopus laevis.</title>
        <authorList>
            <person name="Session A.M."/>
            <person name="Uno Y."/>
            <person name="Kwon T."/>
            <person name="Chapman J.A."/>
            <person name="Toyoda A."/>
            <person name="Takahashi S."/>
            <person name="Fukui A."/>
            <person name="Hikosaka A."/>
            <person name="Suzuki A."/>
            <person name="Kondo M."/>
            <person name="van Heeringen S.J."/>
            <person name="Quigley I."/>
            <person name="Heinz S."/>
            <person name="Ogino H."/>
            <person name="Ochi H."/>
            <person name="Hellsten U."/>
            <person name="Lyons J.B."/>
            <person name="Simakov O."/>
            <person name="Putnam N."/>
            <person name="Stites J."/>
            <person name="Kuroki Y."/>
            <person name="Tanaka T."/>
            <person name="Michiue T."/>
            <person name="Watanabe M."/>
            <person name="Bogdanovic O."/>
            <person name="Lister R."/>
            <person name="Georgiou G."/>
            <person name="Paranjpe S.S."/>
            <person name="van Kruijsbergen I."/>
            <person name="Shu S."/>
            <person name="Carlson J."/>
            <person name="Kinoshita T."/>
            <person name="Ohta Y."/>
            <person name="Mawaribuchi S."/>
            <person name="Jenkins J."/>
            <person name="Grimwood J."/>
            <person name="Schmutz J."/>
            <person name="Mitros T."/>
            <person name="Mozaffari S.V."/>
            <person name="Suzuki Y."/>
            <person name="Haramoto Y."/>
            <person name="Yamamoto T.S."/>
            <person name="Takagi C."/>
            <person name="Heald R."/>
            <person name="Miller K."/>
            <person name="Haudenschild C."/>
            <person name="Kitzman J."/>
            <person name="Nakayama T."/>
            <person name="Izutsu Y."/>
            <person name="Robert J."/>
            <person name="Fortriede J."/>
            <person name="Burns K."/>
            <person name="Lotay V."/>
            <person name="Karimi K."/>
            <person name="Yasuoka Y."/>
            <person name="Dichmann D.S."/>
            <person name="Flajnik M.F."/>
            <person name="Houston D.W."/>
            <person name="Shendure J."/>
            <person name="DuPasquier L."/>
            <person name="Vize P.D."/>
            <person name="Zorn A.M."/>
            <person name="Ito M."/>
            <person name="Marcotte E.M."/>
            <person name="Wallingford J.B."/>
            <person name="Ito Y."/>
            <person name="Asashima M."/>
            <person name="Ueno N."/>
            <person name="Matsuda Y."/>
            <person name="Veenstra G.J."/>
            <person name="Fujiyama A."/>
            <person name="Harland R.M."/>
            <person name="Taira M."/>
            <person name="Rokhsar D.S."/>
        </authorList>
    </citation>
    <scope>NUCLEOTIDE SEQUENCE [LARGE SCALE GENOMIC DNA]</scope>
    <source>
        <strain evidence="2">J</strain>
    </source>
</reference>
<dbReference type="AlphaFoldDB" id="A0A974DB64"/>
<gene>
    <name evidence="1" type="ORF">XELAEV_18017196mg</name>
</gene>
<proteinExistence type="predicted"/>